<dbReference type="EMBL" id="JBHTAT010000001">
    <property type="protein sequence ID" value="MFC7256201.1"/>
    <property type="molecule type" value="Genomic_DNA"/>
</dbReference>
<accession>A0ABD6A0N6</accession>
<keyword evidence="3" id="KW-1185">Reference proteome</keyword>
<reference evidence="2 3" key="1">
    <citation type="journal article" date="2019" name="Int. J. Syst. Evol. Microbiol.">
        <title>The Global Catalogue of Microorganisms (GCM) 10K type strain sequencing project: providing services to taxonomists for standard genome sequencing and annotation.</title>
        <authorList>
            <consortium name="The Broad Institute Genomics Platform"/>
            <consortium name="The Broad Institute Genome Sequencing Center for Infectious Disease"/>
            <person name="Wu L."/>
            <person name="Ma J."/>
        </authorList>
    </citation>
    <scope>NUCLEOTIDE SEQUENCE [LARGE SCALE GENOMIC DNA]</scope>
    <source>
        <strain evidence="2 3">GX21</strain>
    </source>
</reference>
<evidence type="ECO:0000313" key="2">
    <source>
        <dbReference type="EMBL" id="MFC7256201.1"/>
    </source>
</evidence>
<gene>
    <name evidence="2" type="ORF">ACFQKE_13010</name>
</gene>
<dbReference type="Proteomes" id="UP001596434">
    <property type="component" value="Unassembled WGS sequence"/>
</dbReference>
<name>A0ABD6A0N6_9EURY</name>
<proteinExistence type="predicted"/>
<comment type="caution">
    <text evidence="2">The sequence shown here is derived from an EMBL/GenBank/DDBJ whole genome shotgun (WGS) entry which is preliminary data.</text>
</comment>
<feature type="region of interest" description="Disordered" evidence="1">
    <location>
        <begin position="1"/>
        <end position="20"/>
    </location>
</feature>
<dbReference type="GeneID" id="96954586"/>
<evidence type="ECO:0000313" key="3">
    <source>
        <dbReference type="Proteomes" id="UP001596434"/>
    </source>
</evidence>
<organism evidence="2 3">
    <name type="scientific">Haloplanus litoreus</name>
    <dbReference type="NCBI Taxonomy" id="767515"/>
    <lineage>
        <taxon>Archaea</taxon>
        <taxon>Methanobacteriati</taxon>
        <taxon>Methanobacteriota</taxon>
        <taxon>Stenosarchaea group</taxon>
        <taxon>Halobacteria</taxon>
        <taxon>Halobacteriales</taxon>
        <taxon>Haloferacaceae</taxon>
        <taxon>Haloplanus</taxon>
    </lineage>
</organism>
<sequence length="118" mass="13210">MTDSSDAPTPPEGLPDSLASELARLTPEELRNTIVHAQELLQFHQETTSPIEPGPREDIIRVTEHEGYTEVVKQLSCVEGCDDCPHGPYLYHVSEEARPEGETHLHWTFMGEVSTDDE</sequence>
<evidence type="ECO:0000256" key="1">
    <source>
        <dbReference type="SAM" id="MobiDB-lite"/>
    </source>
</evidence>
<dbReference type="AlphaFoldDB" id="A0ABD6A0N6"/>
<dbReference type="RefSeq" id="WP_379704791.1">
    <property type="nucleotide sequence ID" value="NZ_JBHTAT010000001.1"/>
</dbReference>
<protein>
    <submittedName>
        <fullName evidence="2">Uncharacterized protein</fullName>
    </submittedName>
</protein>